<evidence type="ECO:0000313" key="1">
    <source>
        <dbReference type="EMBL" id="MEQ6355198.1"/>
    </source>
</evidence>
<comment type="caution">
    <text evidence="1">The sequence shown here is derived from an EMBL/GenBank/DDBJ whole genome shotgun (WGS) entry which is preliminary data.</text>
</comment>
<dbReference type="RefSeq" id="WP_349659827.1">
    <property type="nucleotide sequence ID" value="NZ_JBEGDG010000007.1"/>
</dbReference>
<evidence type="ECO:0000313" key="2">
    <source>
        <dbReference type="Proteomes" id="UP001478862"/>
    </source>
</evidence>
<organism evidence="1 2">
    <name type="scientific">Lysinibacillus zambalensis</name>
    <dbReference type="NCBI Taxonomy" id="3160866"/>
    <lineage>
        <taxon>Bacteria</taxon>
        <taxon>Bacillati</taxon>
        <taxon>Bacillota</taxon>
        <taxon>Bacilli</taxon>
        <taxon>Bacillales</taxon>
        <taxon>Bacillaceae</taxon>
        <taxon>Lysinibacillus</taxon>
    </lineage>
</organism>
<accession>A0ABV1MRP9</accession>
<gene>
    <name evidence="1" type="ORF">ABNX05_11270</name>
</gene>
<dbReference type="Proteomes" id="UP001478862">
    <property type="component" value="Unassembled WGS sequence"/>
</dbReference>
<protein>
    <submittedName>
        <fullName evidence="1">Uncharacterized protein</fullName>
    </submittedName>
</protein>
<sequence length="167" mass="19797">MNKEEIIILKNSMNKLKNKCEEIIKFYTAEYKNQIKCYEDENKALYSHLHVKNFGKDPFEEEIVPVMFEDDEYVLEEEGVKVSGVTYSMYDTDRSEFIVPFKWLELEKEGYEEDITIKLTQEIGNTVGQWYAAQKDKTNIELEKVKGILKVMPKEQLFKLIKEMDIN</sequence>
<proteinExistence type="predicted"/>
<keyword evidence="2" id="KW-1185">Reference proteome</keyword>
<reference evidence="1 2" key="1">
    <citation type="submission" date="2024-06" db="EMBL/GenBank/DDBJ databases">
        <title>Lysinibacillus zambalefons sp. nov., a Novel Firmicute Isolated from the Poon Bato Zambales Hyperalkaline Spring.</title>
        <authorList>
            <person name="Aja J.A."/>
            <person name="Lazaro J.E.H."/>
            <person name="Llorin L.D."/>
            <person name="Lim K.R."/>
            <person name="Teodosio J."/>
            <person name="Dalisay D.S."/>
        </authorList>
    </citation>
    <scope>NUCLEOTIDE SEQUENCE [LARGE SCALE GENOMIC DNA]</scope>
    <source>
        <strain evidence="1 2">M3</strain>
    </source>
</reference>
<dbReference type="EMBL" id="JBEGDG010000007">
    <property type="protein sequence ID" value="MEQ6355198.1"/>
    <property type="molecule type" value="Genomic_DNA"/>
</dbReference>
<name>A0ABV1MRP9_9BACI</name>